<feature type="domain" description="HAMP" evidence="15">
    <location>
        <begin position="647"/>
        <end position="699"/>
    </location>
</feature>
<feature type="domain" description="HAMP" evidence="15">
    <location>
        <begin position="923"/>
        <end position="975"/>
    </location>
</feature>
<feature type="domain" description="HAMP" evidence="15">
    <location>
        <begin position="1475"/>
        <end position="1527"/>
    </location>
</feature>
<dbReference type="FunFam" id="3.40.50.2300:FF:000235">
    <property type="entry name" value="Probable nik-1 protein (Os-1p protein)"/>
    <property type="match status" value="1"/>
</dbReference>
<evidence type="ECO:0000313" key="16">
    <source>
        <dbReference type="EMBL" id="KAF1803923.1"/>
    </source>
</evidence>
<comment type="caution">
    <text evidence="16">The sequence shown here is derived from an EMBL/GenBank/DDBJ whole genome shotgun (WGS) entry which is preliminary data.</text>
</comment>
<dbReference type="InterPro" id="IPR004358">
    <property type="entry name" value="Sig_transdc_His_kin-like_C"/>
</dbReference>
<feature type="domain" description="HAMP" evidence="15">
    <location>
        <begin position="463"/>
        <end position="515"/>
    </location>
</feature>
<dbReference type="PANTHER" id="PTHR45339">
    <property type="entry name" value="HYBRID SIGNAL TRANSDUCTION HISTIDINE KINASE J"/>
    <property type="match status" value="1"/>
</dbReference>
<gene>
    <name evidence="16" type="ORF">FB192DRAFT_1323882</name>
</gene>
<feature type="domain" description="HAMP" evidence="15">
    <location>
        <begin position="1935"/>
        <end position="1987"/>
    </location>
</feature>
<dbReference type="GO" id="GO:0071474">
    <property type="term" value="P:cellular hyperosmotic response"/>
    <property type="evidence" value="ECO:0007669"/>
    <property type="project" value="TreeGrafter"/>
</dbReference>
<dbReference type="SMART" id="SM00448">
    <property type="entry name" value="REC"/>
    <property type="match status" value="1"/>
</dbReference>
<feature type="region of interest" description="Disordered" evidence="12">
    <location>
        <begin position="62"/>
        <end position="85"/>
    </location>
</feature>
<dbReference type="CDD" id="cd17546">
    <property type="entry name" value="REC_hyHK_CKI1_RcsC-like"/>
    <property type="match status" value="1"/>
</dbReference>
<organism evidence="16 17">
    <name type="scientific">Mucor circinelloides f. lusitanicus</name>
    <name type="common">Mucor racemosus var. lusitanicus</name>
    <dbReference type="NCBI Taxonomy" id="29924"/>
    <lineage>
        <taxon>Eukaryota</taxon>
        <taxon>Fungi</taxon>
        <taxon>Fungi incertae sedis</taxon>
        <taxon>Mucoromycota</taxon>
        <taxon>Mucoromycotina</taxon>
        <taxon>Mucoromycetes</taxon>
        <taxon>Mucorales</taxon>
        <taxon>Mucorineae</taxon>
        <taxon>Mucoraceae</taxon>
        <taxon>Mucor</taxon>
    </lineage>
</organism>
<evidence type="ECO:0000259" key="14">
    <source>
        <dbReference type="PROSITE" id="PS50110"/>
    </source>
</evidence>
<dbReference type="PROSITE" id="PS50110">
    <property type="entry name" value="RESPONSE_REGULATORY"/>
    <property type="match status" value="1"/>
</dbReference>
<evidence type="ECO:0000256" key="12">
    <source>
        <dbReference type="SAM" id="MobiDB-lite"/>
    </source>
</evidence>
<dbReference type="InterPro" id="IPR036890">
    <property type="entry name" value="HATPase_C_sf"/>
</dbReference>
<feature type="domain" description="HAMP" evidence="15">
    <location>
        <begin position="2027"/>
        <end position="2079"/>
    </location>
</feature>
<dbReference type="EMBL" id="JAAECE010000003">
    <property type="protein sequence ID" value="KAF1803923.1"/>
    <property type="molecule type" value="Genomic_DNA"/>
</dbReference>
<dbReference type="InterPro" id="IPR005467">
    <property type="entry name" value="His_kinase_dom"/>
</dbReference>
<dbReference type="PROSITE" id="PS50109">
    <property type="entry name" value="HIS_KIN"/>
    <property type="match status" value="1"/>
</dbReference>
<evidence type="ECO:0000256" key="8">
    <source>
        <dbReference type="ARBA" id="ARBA00022840"/>
    </source>
</evidence>
<dbReference type="PROSITE" id="PS50885">
    <property type="entry name" value="HAMP"/>
    <property type="match status" value="22"/>
</dbReference>
<evidence type="ECO:0000259" key="13">
    <source>
        <dbReference type="PROSITE" id="PS50109"/>
    </source>
</evidence>
<feature type="domain" description="HAMP" evidence="15">
    <location>
        <begin position="1107"/>
        <end position="1159"/>
    </location>
</feature>
<comment type="catalytic activity">
    <reaction evidence="1">
        <text>ATP + protein L-histidine = ADP + protein N-phospho-L-histidine.</text>
        <dbReference type="EC" id="2.7.13.3"/>
    </reaction>
</comment>
<dbReference type="GO" id="GO:0016020">
    <property type="term" value="C:membrane"/>
    <property type="evidence" value="ECO:0007669"/>
    <property type="project" value="InterPro"/>
</dbReference>
<evidence type="ECO:0000256" key="6">
    <source>
        <dbReference type="ARBA" id="ARBA00022741"/>
    </source>
</evidence>
<feature type="domain" description="HAMP" evidence="15">
    <location>
        <begin position="555"/>
        <end position="607"/>
    </location>
</feature>
<dbReference type="InterPro" id="IPR011006">
    <property type="entry name" value="CheY-like_superfamily"/>
</dbReference>
<keyword evidence="11" id="KW-0175">Coiled coil</keyword>
<feature type="domain" description="HAMP" evidence="15">
    <location>
        <begin position="1199"/>
        <end position="1251"/>
    </location>
</feature>
<evidence type="ECO:0000256" key="1">
    <source>
        <dbReference type="ARBA" id="ARBA00000085"/>
    </source>
</evidence>
<dbReference type="PANTHER" id="PTHR45339:SF1">
    <property type="entry name" value="HYBRID SIGNAL TRANSDUCTION HISTIDINE KINASE J"/>
    <property type="match status" value="1"/>
</dbReference>
<feature type="domain" description="HAMP" evidence="15">
    <location>
        <begin position="1567"/>
        <end position="1619"/>
    </location>
</feature>
<dbReference type="FunFam" id="1.20.120.1530:FF:000002">
    <property type="entry name" value="Two-component osmosensing histidine kinase"/>
    <property type="match status" value="14"/>
</dbReference>
<dbReference type="CDD" id="cd00082">
    <property type="entry name" value="HisKA"/>
    <property type="match status" value="1"/>
</dbReference>
<keyword evidence="8" id="KW-0067">ATP-binding</keyword>
<feature type="domain" description="HAMP" evidence="15">
    <location>
        <begin position="739"/>
        <end position="791"/>
    </location>
</feature>
<protein>
    <recommendedName>
        <fullName evidence="2">histidine kinase</fullName>
        <ecNumber evidence="2">2.7.13.3</ecNumber>
    </recommendedName>
</protein>
<dbReference type="FunFam" id="3.30.565.10:FF:000010">
    <property type="entry name" value="Sensor histidine kinase RcsC"/>
    <property type="match status" value="1"/>
</dbReference>
<evidence type="ECO:0000256" key="5">
    <source>
        <dbReference type="ARBA" id="ARBA00022737"/>
    </source>
</evidence>
<dbReference type="InterPro" id="IPR036097">
    <property type="entry name" value="HisK_dim/P_sf"/>
</dbReference>
<feature type="modified residue" description="4-aspartylphosphate" evidence="10">
    <location>
        <position position="2710"/>
    </location>
</feature>
<feature type="region of interest" description="Disordered" evidence="12">
    <location>
        <begin position="1"/>
        <end position="39"/>
    </location>
</feature>
<dbReference type="Pfam" id="PF02518">
    <property type="entry name" value="HATPase_c"/>
    <property type="match status" value="1"/>
</dbReference>
<evidence type="ECO:0000256" key="4">
    <source>
        <dbReference type="ARBA" id="ARBA00022679"/>
    </source>
</evidence>
<evidence type="ECO:0000256" key="3">
    <source>
        <dbReference type="ARBA" id="ARBA00022553"/>
    </source>
</evidence>
<accession>A0A8H4BM05</accession>
<dbReference type="Gene3D" id="3.40.50.2300">
    <property type="match status" value="1"/>
</dbReference>
<keyword evidence="7" id="KW-0418">Kinase</keyword>
<dbReference type="SUPFAM" id="SSF158472">
    <property type="entry name" value="HAMP domain-like"/>
    <property type="match status" value="1"/>
</dbReference>
<dbReference type="Pfam" id="PF00072">
    <property type="entry name" value="Response_reg"/>
    <property type="match status" value="1"/>
</dbReference>
<feature type="domain" description="HAMP" evidence="15">
    <location>
        <begin position="371"/>
        <end position="423"/>
    </location>
</feature>
<feature type="domain" description="HAMP" evidence="15">
    <location>
        <begin position="1015"/>
        <end position="1067"/>
    </location>
</feature>
<dbReference type="InterPro" id="IPR003660">
    <property type="entry name" value="HAMP_dom"/>
</dbReference>
<feature type="domain" description="HAMP" evidence="15">
    <location>
        <begin position="2211"/>
        <end position="2263"/>
    </location>
</feature>
<feature type="domain" description="HAMP" evidence="15">
    <location>
        <begin position="831"/>
        <end position="883"/>
    </location>
</feature>
<evidence type="ECO:0000256" key="11">
    <source>
        <dbReference type="SAM" id="Coils"/>
    </source>
</evidence>
<feature type="compositionally biased region" description="Low complexity" evidence="12">
    <location>
        <begin position="125"/>
        <end position="135"/>
    </location>
</feature>
<dbReference type="Gene3D" id="1.10.287.130">
    <property type="match status" value="1"/>
</dbReference>
<feature type="domain" description="HAMP" evidence="15">
    <location>
        <begin position="1291"/>
        <end position="1343"/>
    </location>
</feature>
<dbReference type="SMART" id="SM00304">
    <property type="entry name" value="HAMP"/>
    <property type="match status" value="23"/>
</dbReference>
<dbReference type="Pfam" id="PF00672">
    <property type="entry name" value="HAMP"/>
    <property type="match status" value="22"/>
</dbReference>
<proteinExistence type="predicted"/>
<feature type="compositionally biased region" description="Low complexity" evidence="12">
    <location>
        <begin position="18"/>
        <end position="38"/>
    </location>
</feature>
<dbReference type="GO" id="GO:0000155">
    <property type="term" value="F:phosphorelay sensor kinase activity"/>
    <property type="evidence" value="ECO:0007669"/>
    <property type="project" value="InterPro"/>
</dbReference>
<dbReference type="Gene3D" id="3.30.565.10">
    <property type="entry name" value="Histidine kinase-like ATPase, C-terminal domain"/>
    <property type="match status" value="1"/>
</dbReference>
<feature type="domain" description="HAMP" evidence="15">
    <location>
        <begin position="1659"/>
        <end position="1711"/>
    </location>
</feature>
<dbReference type="SUPFAM" id="SSF47384">
    <property type="entry name" value="Homodimeric domain of signal transducing histidine kinase"/>
    <property type="match status" value="1"/>
</dbReference>
<feature type="domain" description="HAMP" evidence="15">
    <location>
        <begin position="1383"/>
        <end position="1435"/>
    </location>
</feature>
<dbReference type="SMART" id="SM00387">
    <property type="entry name" value="HATPase_c"/>
    <property type="match status" value="1"/>
</dbReference>
<evidence type="ECO:0000256" key="2">
    <source>
        <dbReference type="ARBA" id="ARBA00012438"/>
    </source>
</evidence>
<evidence type="ECO:0000313" key="17">
    <source>
        <dbReference type="Proteomes" id="UP000469890"/>
    </source>
</evidence>
<feature type="domain" description="Histidine kinase" evidence="13">
    <location>
        <begin position="2285"/>
        <end position="2506"/>
    </location>
</feature>
<feature type="domain" description="Response regulatory" evidence="14">
    <location>
        <begin position="2661"/>
        <end position="2781"/>
    </location>
</feature>
<sequence length="2798" mass="301586">MKRSSTGDFTKNKKLCLSSSPPHSSDNTSNISNSSNNSKMTNIMEQIKDMVLRLDKGDLDFCISQTPPAQPSIHSDQDGNDDDDADISIALHKALKNIAQRQLKLETENKRYQIAIKQQHHLLTQQQQQQQQQSKNDQEQEQEENESVVNKSSGTPEDCISSFRQSPMLEKLQLSPTTDNIVHIDTDTCQNCVDQAVQVAKAVHNGVLDQRITCTHSSHNALKTAVNSMADQLQRITNNVLKVAHETAVDGKLGVQAECDDNMEGVWRDFILNLNSMTRNHLEQVRDIADVSTAIARGDLSKAMTVPVYGETLILKNTFNTMVNHLNLFASEVTRVAHEVGTEGKLGAQAKVAGVDGIWKELTDNVNTMATNLTNQVRDIAHVSKAVARGDLSKKVKVEVKGEMLDLKNTINTMVDQLSTFAVEVTRVSLEVGTEGKLGGQAIVKDVGGTWKDLTDNVNMMALKITSQVRDIAAVAKAVAEGDLTKKVKANAQGEVLELKNTMNRMVDQLTNFSAEVRRVSLEVGVEGKLGGQAVVKDVGGAWKDLTDNVNTMAANLTTQVRSIAEVTTAVAKGDLSKKIDVETRGEILDLKNTVNNMVDQLRVFSTEVTRVAKEVGTEGKLGGQARVPSVDGTWRVLTDNVNTMASNLTTQVRSIAVVTKAVANGDLSKKIEVESGGEISELKNIVNDMVDQLRVFASEVTRVAREVGTDGKLGGEANVPKVSGTWKDLTDNVNTMAANLTTQVRSIALVTKAVAKGDLSKKIDVETRGEILDLKNTVNSMVDQLNVFASEVTRVAKEVGTEGKLGGQALVPNVDGTWMDLTDNVNQMAANLTNQVRSIAEVTKAVALGDLSKKIAVESGGEISELKNTVNDMVDQLRVFASEVTRVSKEVGTEGKLGGQAVVQGVAGTWHELTDNVNIMAANLTNQVRSIAEVTKAVALGDLSKKIEVESGGEILEVKNIVNSMVDQLNVFASEVSRVAREVGTDGKLGGQAVVPNVGGTWKDLTENVNHMAANLTNQVRSIAEVTKAVAHGDMSKKIEVESGGEILELKDTVNNMVDQLRIFASEVTRVSKEVGTEGKLGGQAVVQGVAGTWKDLTDNVNMMAANLTTQVRSIAEVTEAVALGDLSKKIDVETRGEILDLKNIVNDMVDQLRIFASEVTRVSKEVGTEGKLGGQAVVQDVAGTWFELTRSVNIMAANLTNQVRSIAEVTKAVALGDLSKKIEVESGGEILELKNIVNDMVDQLRVFASEVTRVAKEVGTEGKLGGQAVVQGVAGTWESLTDNVNIMAANLTDQVRSIAEVTKAVALGDLSKKIEVESGGEILELKNIVNSMVDQLNVFASEVSRVAKEVGTEGKLGGQAVVPNVDGTWMDLTDNVNQMAANLTSQVRSIAEVTKAVALGDLSKKIEVESGGEISELKNTVNDMVDQLNVFASEVSRVAREVGTEGKLGGQAVVPNVDGTWMDLTDNVNQMAANLTSQVRSIAEVTKAVALGDLSKKIEVESGGEISELKNTVNDMVDQLNVFASEVSRVAREVGTEGKLGGQAVVPNVDGTWMDLTDNVNQMAANLTSQVRSIAEVTKAVALGDLSKKIEVESGGEILEVKNIVNSMVDQLNVFASEVSRVAREVGTDGKLGGQAVVPNVGGTWMDLTDNVNQMAANLTSQVRSIAEVTKAVALGDLSKKIEVESGGEISELKNTVNDMVDQLNVFASEVTRVAKEVGTEGKLGGQAVVPNVGGTWMDLTDNVNQMAANLTTQVRSIAEVTKAVALGDLSKKIEVESGGEILELKNIVNSMVDQLNVFASEVTRVAKEVGTDGKLGGQAVVPNVGGTWMDLTDNVNQMAANLTSQVRSIAEVTKAVALGDLSKKIEVESGGEISELKNTVNDMVDQLNVFASEVSRVAREVGTDGKLGGQALVPNVDGTWMDLTDNVNQMAANLTNQVRSIAEVTKAVALGDLSKKIEVESGGEISELKNTVNDMVDQLRVFASEVTRVAKEVGTEGKLGGQAVVKGVAGTWNELTDNVNIMAANLTTQVRSIAEVTKAVASGDMSKKIHVETRGEILELKITVNSMVDQLRVFASEVTRVAREVGTEGKLGGQATIIGVDGTWKDLTDNVNLMASNLTDQLRSIAAVCKAVAQGDLSKKIEVEVHGEIAELKNTINTMVDQLSSFASEVTRVAKEVGTEGKLGVQAQVEDIEGLWRDITSNVNTMASNLTTQVRAFAQISAAATENDFSRLITVEASGEMDSLKTKINQMVNSLRDAIQKNRQAREAAELANRSKSEFLANMSHEIRTPMNGIIGMTSLTLETELTRQQRENLMIVSSLANSLLSIIDDILDISKIEAGRMTIESIPFSLRSAIFSVLKTLAVKANQKKLDLIYNVDSAIPDQLIGDPLRLRQVITNLIGNAVKFTTQGEVALETKVVSIQGDDVIVELCVKDTGIGIQEDKLNVIFDTFCQADGSTTREYGGTGLGLSISKHLVQLMGGDLWVTSMYGRGSQFYFTLNFKRYPKEQHDAFEKMKRFKGRNILFLDGTGDQMQVESKLKELGLNPFRVTGISEAVNMTTLPVFQAQNNKQPPIFDTVLVDNMAYAEKIREAVHLRYTPIILIAPEIHRLNMKLCIDLGITGYINSPVSLSDLAYTLLPALESNSSLPSDSAIPVPLEILLAEDNIVNQKLAVRILEKFGHKVEIVSNGKLAVEAFEANTYDLILMDVQMPIMGGFEATQKIREIEHNSGTNSHVPIIALTAHAMIGDREKCLQSGMDEYVTKPLRFPELIAAIKKFAPQSAHAMLLHKPNKKRQ</sequence>
<evidence type="ECO:0000256" key="10">
    <source>
        <dbReference type="PROSITE-ProRule" id="PRU00169"/>
    </source>
</evidence>
<evidence type="ECO:0000256" key="9">
    <source>
        <dbReference type="ARBA" id="ARBA00023012"/>
    </source>
</evidence>
<dbReference type="InterPro" id="IPR003594">
    <property type="entry name" value="HATPase_dom"/>
</dbReference>
<feature type="domain" description="HAMP" evidence="15">
    <location>
        <begin position="279"/>
        <end position="331"/>
    </location>
</feature>
<name>A0A8H4BM05_MUCCL</name>
<feature type="domain" description="HAMP" evidence="15">
    <location>
        <begin position="1751"/>
        <end position="1803"/>
    </location>
</feature>
<dbReference type="CDD" id="cd06225">
    <property type="entry name" value="HAMP"/>
    <property type="match status" value="20"/>
</dbReference>
<dbReference type="Proteomes" id="UP000469890">
    <property type="component" value="Unassembled WGS sequence"/>
</dbReference>
<keyword evidence="4" id="KW-0808">Transferase</keyword>
<keyword evidence="5" id="KW-0677">Repeat</keyword>
<dbReference type="InterPro" id="IPR003661">
    <property type="entry name" value="HisK_dim/P_dom"/>
</dbReference>
<dbReference type="CDD" id="cd16922">
    <property type="entry name" value="HATPase_EvgS-ArcB-TorS-like"/>
    <property type="match status" value="1"/>
</dbReference>
<dbReference type="Pfam" id="PF00512">
    <property type="entry name" value="HisKA"/>
    <property type="match status" value="1"/>
</dbReference>
<keyword evidence="6" id="KW-0547">Nucleotide-binding</keyword>
<feature type="domain" description="HAMP" evidence="15">
    <location>
        <begin position="2119"/>
        <end position="2171"/>
    </location>
</feature>
<reference evidence="16 17" key="1">
    <citation type="submission" date="2019-09" db="EMBL/GenBank/DDBJ databases">
        <authorList>
            <consortium name="DOE Joint Genome Institute"/>
            <person name="Mondo S.J."/>
            <person name="Navarro-Mendoza M.I."/>
            <person name="Perez-Arques C."/>
            <person name="Panchal S."/>
            <person name="Nicolas F.E."/>
            <person name="Ganguly P."/>
            <person name="Pangilinan J."/>
            <person name="Grigoriev I."/>
            <person name="Heitman J."/>
            <person name="Sanya K."/>
            <person name="Garre V."/>
        </authorList>
    </citation>
    <scope>NUCLEOTIDE SEQUENCE [LARGE SCALE GENOMIC DNA]</scope>
    <source>
        <strain evidence="16 17">MU402</strain>
    </source>
</reference>
<dbReference type="SUPFAM" id="SSF55874">
    <property type="entry name" value="ATPase domain of HSP90 chaperone/DNA topoisomerase II/histidine kinase"/>
    <property type="match status" value="1"/>
</dbReference>
<dbReference type="InterPro" id="IPR001789">
    <property type="entry name" value="Sig_transdc_resp-reg_receiver"/>
</dbReference>
<feature type="coiled-coil region" evidence="11">
    <location>
        <begin position="2244"/>
        <end position="2278"/>
    </location>
</feature>
<feature type="region of interest" description="Disordered" evidence="12">
    <location>
        <begin position="125"/>
        <end position="161"/>
    </location>
</feature>
<dbReference type="EC" id="2.7.13.3" evidence="2"/>
<dbReference type="GO" id="GO:0005524">
    <property type="term" value="F:ATP binding"/>
    <property type="evidence" value="ECO:0007669"/>
    <property type="project" value="UniProtKB-KW"/>
</dbReference>
<keyword evidence="3 10" id="KW-0597">Phosphoprotein</keyword>
<dbReference type="SMART" id="SM00388">
    <property type="entry name" value="HisKA"/>
    <property type="match status" value="1"/>
</dbReference>
<dbReference type="FunFam" id="1.10.287.130:FF:000002">
    <property type="entry name" value="Two-component osmosensing histidine kinase"/>
    <property type="match status" value="1"/>
</dbReference>
<dbReference type="Gene3D" id="1.20.120.1530">
    <property type="match status" value="19"/>
</dbReference>
<evidence type="ECO:0000256" key="7">
    <source>
        <dbReference type="ARBA" id="ARBA00022777"/>
    </source>
</evidence>
<evidence type="ECO:0000259" key="15">
    <source>
        <dbReference type="PROSITE" id="PS50885"/>
    </source>
</evidence>
<keyword evidence="9" id="KW-0902">Two-component regulatory system</keyword>
<dbReference type="SUPFAM" id="SSF52172">
    <property type="entry name" value="CheY-like"/>
    <property type="match status" value="2"/>
</dbReference>
<dbReference type="SUPFAM" id="SSF58104">
    <property type="entry name" value="Methyl-accepting chemotaxis protein (MCP) signaling domain"/>
    <property type="match status" value="7"/>
</dbReference>
<feature type="domain" description="HAMP" evidence="15">
    <location>
        <begin position="1843"/>
        <end position="1895"/>
    </location>
</feature>
<dbReference type="PRINTS" id="PR00344">
    <property type="entry name" value="BCTRLSENSOR"/>
</dbReference>